<sequence>NRSRGQNPLHLVSAWAARQRLVLGQQACAEKSNEITAIPELLERLELTGALVTIDAMGCQTKIAAAIRNKGADYLLALKGNWPALCAEVERFFADAGPDTCQHHQSTDNDHGRLEIRRHAVCHDVGWLTSDKRFPGEWRFKDLAMIAMVESETIRGAKTCLERRYYLSSATLTAQQFAHAVRAHWHVEIRLHWVMDVVFHDDLMRLRTQNGPANMATVRHISLNLIRSINDKASLKVRRKTLGWDDDYLETAITAAHK</sequence>
<reference evidence="2 3" key="1">
    <citation type="submission" date="2018-02" db="EMBL/GenBank/DDBJ databases">
        <title>The draft genome of Phyllobacterium sp. 1N-3.</title>
        <authorList>
            <person name="Liu L."/>
            <person name="Li L."/>
            <person name="Zhang X."/>
            <person name="Wang T."/>
            <person name="Liang L."/>
        </authorList>
    </citation>
    <scope>NUCLEOTIDE SEQUENCE [LARGE SCALE GENOMIC DNA]</scope>
    <source>
        <strain evidence="2 3">1N-3</strain>
    </source>
</reference>
<name>A0A2S9IMQ2_9HYPH</name>
<evidence type="ECO:0000259" key="1">
    <source>
        <dbReference type="Pfam" id="PF01609"/>
    </source>
</evidence>
<evidence type="ECO:0000313" key="2">
    <source>
        <dbReference type="EMBL" id="PRD41787.1"/>
    </source>
</evidence>
<dbReference type="Pfam" id="PF01609">
    <property type="entry name" value="DDE_Tnp_1"/>
    <property type="match status" value="1"/>
</dbReference>
<feature type="non-terminal residue" evidence="2">
    <location>
        <position position="1"/>
    </location>
</feature>
<dbReference type="GO" id="GO:0006313">
    <property type="term" value="P:DNA transposition"/>
    <property type="evidence" value="ECO:0007669"/>
    <property type="project" value="InterPro"/>
</dbReference>
<dbReference type="PANTHER" id="PTHR30298:SF0">
    <property type="entry name" value="PROTEIN YBFL-RELATED"/>
    <property type="match status" value="1"/>
</dbReference>
<keyword evidence="3" id="KW-1185">Reference proteome</keyword>
<comment type="caution">
    <text evidence="2">The sequence shown here is derived from an EMBL/GenBank/DDBJ whole genome shotgun (WGS) entry which is preliminary data.</text>
</comment>
<dbReference type="PANTHER" id="PTHR30298">
    <property type="entry name" value="H REPEAT-ASSOCIATED PREDICTED TRANSPOSASE"/>
    <property type="match status" value="1"/>
</dbReference>
<dbReference type="Proteomes" id="UP000239434">
    <property type="component" value="Unassembled WGS sequence"/>
</dbReference>
<gene>
    <name evidence="2" type="ORF">C5748_19180</name>
</gene>
<proteinExistence type="predicted"/>
<evidence type="ECO:0000313" key="3">
    <source>
        <dbReference type="Proteomes" id="UP000239434"/>
    </source>
</evidence>
<accession>A0A2S9IMQ2</accession>
<dbReference type="GO" id="GO:0004803">
    <property type="term" value="F:transposase activity"/>
    <property type="evidence" value="ECO:0007669"/>
    <property type="project" value="InterPro"/>
</dbReference>
<dbReference type="AlphaFoldDB" id="A0A2S9IMQ2"/>
<dbReference type="EMBL" id="PVBR01000016">
    <property type="protein sequence ID" value="PRD41787.1"/>
    <property type="molecule type" value="Genomic_DNA"/>
</dbReference>
<feature type="domain" description="Transposase IS4-like" evidence="1">
    <location>
        <begin position="5"/>
        <end position="225"/>
    </location>
</feature>
<dbReference type="InterPro" id="IPR002559">
    <property type="entry name" value="Transposase_11"/>
</dbReference>
<dbReference type="InterPro" id="IPR047647">
    <property type="entry name" value="ISAs1_transpos"/>
</dbReference>
<organism evidence="2 3">
    <name type="scientific">Phyllobacterium phragmitis</name>
    <dbReference type="NCBI Taxonomy" id="2670329"/>
    <lineage>
        <taxon>Bacteria</taxon>
        <taxon>Pseudomonadati</taxon>
        <taxon>Pseudomonadota</taxon>
        <taxon>Alphaproteobacteria</taxon>
        <taxon>Hyphomicrobiales</taxon>
        <taxon>Phyllobacteriaceae</taxon>
        <taxon>Phyllobacterium</taxon>
    </lineage>
</organism>
<dbReference type="GO" id="GO:0003677">
    <property type="term" value="F:DNA binding"/>
    <property type="evidence" value="ECO:0007669"/>
    <property type="project" value="InterPro"/>
</dbReference>
<dbReference type="InterPro" id="IPR051698">
    <property type="entry name" value="Transposase_11-like"/>
</dbReference>
<dbReference type="RefSeq" id="WP_105743549.1">
    <property type="nucleotide sequence ID" value="NZ_PVBR01000016.1"/>
</dbReference>
<protein>
    <submittedName>
        <fullName evidence="2">ISAs1 family transposase</fullName>
    </submittedName>
</protein>
<dbReference type="NCBIfam" id="NF033564">
    <property type="entry name" value="transpos_ISAs1"/>
    <property type="match status" value="1"/>
</dbReference>